<feature type="region of interest" description="Disordered" evidence="1">
    <location>
        <begin position="452"/>
        <end position="520"/>
    </location>
</feature>
<feature type="region of interest" description="Disordered" evidence="1">
    <location>
        <begin position="570"/>
        <end position="594"/>
    </location>
</feature>
<feature type="compositionally biased region" description="Polar residues" evidence="1">
    <location>
        <begin position="53"/>
        <end position="65"/>
    </location>
</feature>
<evidence type="ECO:0000313" key="3">
    <source>
        <dbReference type="Proteomes" id="UP001303647"/>
    </source>
</evidence>
<dbReference type="EMBL" id="MU857687">
    <property type="protein sequence ID" value="KAK4245936.1"/>
    <property type="molecule type" value="Genomic_DNA"/>
</dbReference>
<dbReference type="AlphaFoldDB" id="A0AAN7CQE9"/>
<feature type="compositionally biased region" description="Gly residues" evidence="1">
    <location>
        <begin position="349"/>
        <end position="361"/>
    </location>
</feature>
<name>A0AAN7CQE9_9PEZI</name>
<feature type="region of interest" description="Disordered" evidence="1">
    <location>
        <begin position="30"/>
        <end position="65"/>
    </location>
</feature>
<evidence type="ECO:0000256" key="1">
    <source>
        <dbReference type="SAM" id="MobiDB-lite"/>
    </source>
</evidence>
<sequence>MTTNGQSSNRSGFLIGSLPPFVARDFEAANRPGIPETPSGHQSRRTRRRSSSAGHTTHNVDSFAQNRLGQDAAVFGSYRTRTRSLARAESEKHQQHTQHMSLDAAVAQINANDRPVEAWKPSIVLGSPLWLQGEDLSAIEIADRKVAQTRLWVAHYQGVPYFVQKHEEAIGERLKLNEALEQNTKPRTALKSTHDRAIRDRLNILDILLQNSNFPPERQNIEAAMAGYQSGAIPYSDSYTLLWGGHIVDRCPDYVSFTNDRDIRLSRYATEYGPGWLWYEPPLSAGSSTMRGPAAAAKKGFCLESKASWRQATENMGHYTILMGFRRRKANVMRGGEKEEEEEGRGRGEGGGGGGGGGGGTKPKQPFPFPRQTIPQPDTSAQGKTIPDPDGPRIIYNMLLDSGATLPTLWESDLPALGIHPRQYAAQSGRRVHTADSTLVARVYELDVSLLGSTDDDNDIDGSGNTFSSKTEADHPNRSSRPAPPLSCTIPVLVFPGSPSRGDGTSTTTNTTTAGDPSPDAVPDRLSGLLPFHACYLSGAPGTFRLWMGDRRRDVLGTGRLPGMMRYGEILGKPSDHQHHQHPPLPSPPLLKGTRQNQNDLFLLRTPDRIIFEHEIPPDDANTDKSRMDDEDKASAAAVMVLRDEDAGNDGGMVFKRGPRGIDFDNHHAEGSGVEVWHVGGTNSRKKKHQRVATTTLDDDHSVRRRGSVAGERQTRKRIKIDYTGQSAVR</sequence>
<reference evidence="2" key="2">
    <citation type="submission" date="2023-05" db="EMBL/GenBank/DDBJ databases">
        <authorList>
            <consortium name="Lawrence Berkeley National Laboratory"/>
            <person name="Steindorff A."/>
            <person name="Hensen N."/>
            <person name="Bonometti L."/>
            <person name="Westerberg I."/>
            <person name="Brannstrom I.O."/>
            <person name="Guillou S."/>
            <person name="Cros-Aarteil S."/>
            <person name="Calhoun S."/>
            <person name="Haridas S."/>
            <person name="Kuo A."/>
            <person name="Mondo S."/>
            <person name="Pangilinan J."/>
            <person name="Riley R."/>
            <person name="Labutti K."/>
            <person name="Andreopoulos B."/>
            <person name="Lipzen A."/>
            <person name="Chen C."/>
            <person name="Yanf M."/>
            <person name="Daum C."/>
            <person name="Ng V."/>
            <person name="Clum A."/>
            <person name="Ohm R."/>
            <person name="Martin F."/>
            <person name="Silar P."/>
            <person name="Natvig D."/>
            <person name="Lalanne C."/>
            <person name="Gautier V."/>
            <person name="Ament-Velasquez S.L."/>
            <person name="Kruys A."/>
            <person name="Hutchinson M.I."/>
            <person name="Powell A.J."/>
            <person name="Barry K."/>
            <person name="Miller A.N."/>
            <person name="Grigoriev I.V."/>
            <person name="Debuchy R."/>
            <person name="Gladieux P."/>
            <person name="Thoren M.H."/>
            <person name="Johannesson H."/>
        </authorList>
    </citation>
    <scope>NUCLEOTIDE SEQUENCE</scope>
    <source>
        <strain evidence="2">CBS 359.72</strain>
    </source>
</reference>
<evidence type="ECO:0000313" key="2">
    <source>
        <dbReference type="EMBL" id="KAK4245936.1"/>
    </source>
</evidence>
<keyword evidence="3" id="KW-1185">Reference proteome</keyword>
<reference evidence="2" key="1">
    <citation type="journal article" date="2023" name="Mol. Phylogenet. Evol.">
        <title>Genome-scale phylogeny and comparative genomics of the fungal order Sordariales.</title>
        <authorList>
            <person name="Hensen N."/>
            <person name="Bonometti L."/>
            <person name="Westerberg I."/>
            <person name="Brannstrom I.O."/>
            <person name="Guillou S."/>
            <person name="Cros-Aarteil S."/>
            <person name="Calhoun S."/>
            <person name="Haridas S."/>
            <person name="Kuo A."/>
            <person name="Mondo S."/>
            <person name="Pangilinan J."/>
            <person name="Riley R."/>
            <person name="LaButti K."/>
            <person name="Andreopoulos B."/>
            <person name="Lipzen A."/>
            <person name="Chen C."/>
            <person name="Yan M."/>
            <person name="Daum C."/>
            <person name="Ng V."/>
            <person name="Clum A."/>
            <person name="Steindorff A."/>
            <person name="Ohm R.A."/>
            <person name="Martin F."/>
            <person name="Silar P."/>
            <person name="Natvig D.O."/>
            <person name="Lalanne C."/>
            <person name="Gautier V."/>
            <person name="Ament-Velasquez S.L."/>
            <person name="Kruys A."/>
            <person name="Hutchinson M.I."/>
            <person name="Powell A.J."/>
            <person name="Barry K."/>
            <person name="Miller A.N."/>
            <person name="Grigoriev I.V."/>
            <person name="Debuchy R."/>
            <person name="Gladieux P."/>
            <person name="Hiltunen Thoren M."/>
            <person name="Johannesson H."/>
        </authorList>
    </citation>
    <scope>NUCLEOTIDE SEQUENCE</scope>
    <source>
        <strain evidence="2">CBS 359.72</strain>
    </source>
</reference>
<dbReference type="Proteomes" id="UP001303647">
    <property type="component" value="Unassembled WGS sequence"/>
</dbReference>
<feature type="region of interest" description="Disordered" evidence="1">
    <location>
        <begin position="332"/>
        <end position="389"/>
    </location>
</feature>
<accession>A0AAN7CQE9</accession>
<organism evidence="2 3">
    <name type="scientific">Corynascus novoguineensis</name>
    <dbReference type="NCBI Taxonomy" id="1126955"/>
    <lineage>
        <taxon>Eukaryota</taxon>
        <taxon>Fungi</taxon>
        <taxon>Dikarya</taxon>
        <taxon>Ascomycota</taxon>
        <taxon>Pezizomycotina</taxon>
        <taxon>Sordariomycetes</taxon>
        <taxon>Sordariomycetidae</taxon>
        <taxon>Sordariales</taxon>
        <taxon>Chaetomiaceae</taxon>
        <taxon>Corynascus</taxon>
    </lineage>
</organism>
<proteinExistence type="predicted"/>
<feature type="region of interest" description="Disordered" evidence="1">
    <location>
        <begin position="692"/>
        <end position="716"/>
    </location>
</feature>
<gene>
    <name evidence="2" type="ORF">C7999DRAFT_15909</name>
</gene>
<comment type="caution">
    <text evidence="2">The sequence shown here is derived from an EMBL/GenBank/DDBJ whole genome shotgun (WGS) entry which is preliminary data.</text>
</comment>
<feature type="compositionally biased region" description="Polar residues" evidence="1">
    <location>
        <begin position="373"/>
        <end position="383"/>
    </location>
</feature>
<protein>
    <submittedName>
        <fullName evidence="2">Uncharacterized protein</fullName>
    </submittedName>
</protein>